<dbReference type="AlphaFoldDB" id="A0A0A9E3L5"/>
<reference evidence="1" key="2">
    <citation type="journal article" date="2015" name="Data Brief">
        <title>Shoot transcriptome of the giant reed, Arundo donax.</title>
        <authorList>
            <person name="Barrero R.A."/>
            <person name="Guerrero F.D."/>
            <person name="Moolhuijzen P."/>
            <person name="Goolsby J.A."/>
            <person name="Tidwell J."/>
            <person name="Bellgard S.E."/>
            <person name="Bellgard M.I."/>
        </authorList>
    </citation>
    <scope>NUCLEOTIDE SEQUENCE</scope>
    <source>
        <tissue evidence="1">Shoot tissue taken approximately 20 cm above the soil surface</tissue>
    </source>
</reference>
<evidence type="ECO:0000313" key="1">
    <source>
        <dbReference type="EMBL" id="JAD94626.1"/>
    </source>
</evidence>
<sequence>MLIVIILLSTLCGEAKFFLAML</sequence>
<dbReference type="EMBL" id="GBRH01203269">
    <property type="protein sequence ID" value="JAD94626.1"/>
    <property type="molecule type" value="Transcribed_RNA"/>
</dbReference>
<organism evidence="1">
    <name type="scientific">Arundo donax</name>
    <name type="common">Giant reed</name>
    <name type="synonym">Donax arundinaceus</name>
    <dbReference type="NCBI Taxonomy" id="35708"/>
    <lineage>
        <taxon>Eukaryota</taxon>
        <taxon>Viridiplantae</taxon>
        <taxon>Streptophyta</taxon>
        <taxon>Embryophyta</taxon>
        <taxon>Tracheophyta</taxon>
        <taxon>Spermatophyta</taxon>
        <taxon>Magnoliopsida</taxon>
        <taxon>Liliopsida</taxon>
        <taxon>Poales</taxon>
        <taxon>Poaceae</taxon>
        <taxon>PACMAD clade</taxon>
        <taxon>Arundinoideae</taxon>
        <taxon>Arundineae</taxon>
        <taxon>Arundo</taxon>
    </lineage>
</organism>
<protein>
    <submittedName>
        <fullName evidence="1">Uncharacterized protein</fullName>
    </submittedName>
</protein>
<proteinExistence type="predicted"/>
<name>A0A0A9E3L5_ARUDO</name>
<accession>A0A0A9E3L5</accession>
<reference evidence="1" key="1">
    <citation type="submission" date="2014-09" db="EMBL/GenBank/DDBJ databases">
        <authorList>
            <person name="Magalhaes I.L.F."/>
            <person name="Oliveira U."/>
            <person name="Santos F.R."/>
            <person name="Vidigal T.H.D.A."/>
            <person name="Brescovit A.D."/>
            <person name="Santos A.J."/>
        </authorList>
    </citation>
    <scope>NUCLEOTIDE SEQUENCE</scope>
    <source>
        <tissue evidence="1">Shoot tissue taken approximately 20 cm above the soil surface</tissue>
    </source>
</reference>